<dbReference type="AlphaFoldDB" id="A0A0C9VG98"/>
<name>A0A0C9VG98_SPHS4</name>
<dbReference type="HOGENOM" id="CLU_2694729_0_0_1"/>
<feature type="non-terminal residue" evidence="1">
    <location>
        <position position="72"/>
    </location>
</feature>
<organism evidence="1 2">
    <name type="scientific">Sphaerobolus stellatus (strain SS14)</name>
    <dbReference type="NCBI Taxonomy" id="990650"/>
    <lineage>
        <taxon>Eukaryota</taxon>
        <taxon>Fungi</taxon>
        <taxon>Dikarya</taxon>
        <taxon>Basidiomycota</taxon>
        <taxon>Agaricomycotina</taxon>
        <taxon>Agaricomycetes</taxon>
        <taxon>Phallomycetidae</taxon>
        <taxon>Geastrales</taxon>
        <taxon>Sphaerobolaceae</taxon>
        <taxon>Sphaerobolus</taxon>
    </lineage>
</organism>
<gene>
    <name evidence="1" type="ORF">M422DRAFT_173812</name>
</gene>
<proteinExistence type="predicted"/>
<evidence type="ECO:0000313" key="1">
    <source>
        <dbReference type="EMBL" id="KIJ40427.1"/>
    </source>
</evidence>
<accession>A0A0C9VG98</accession>
<reference evidence="1 2" key="1">
    <citation type="submission" date="2014-06" db="EMBL/GenBank/DDBJ databases">
        <title>Evolutionary Origins and Diversification of the Mycorrhizal Mutualists.</title>
        <authorList>
            <consortium name="DOE Joint Genome Institute"/>
            <consortium name="Mycorrhizal Genomics Consortium"/>
            <person name="Kohler A."/>
            <person name="Kuo A."/>
            <person name="Nagy L.G."/>
            <person name="Floudas D."/>
            <person name="Copeland A."/>
            <person name="Barry K.W."/>
            <person name="Cichocki N."/>
            <person name="Veneault-Fourrey C."/>
            <person name="LaButti K."/>
            <person name="Lindquist E.A."/>
            <person name="Lipzen A."/>
            <person name="Lundell T."/>
            <person name="Morin E."/>
            <person name="Murat C."/>
            <person name="Riley R."/>
            <person name="Ohm R."/>
            <person name="Sun H."/>
            <person name="Tunlid A."/>
            <person name="Henrissat B."/>
            <person name="Grigoriev I.V."/>
            <person name="Hibbett D.S."/>
            <person name="Martin F."/>
        </authorList>
    </citation>
    <scope>NUCLEOTIDE SEQUENCE [LARGE SCALE GENOMIC DNA]</scope>
    <source>
        <strain evidence="1 2">SS14</strain>
    </source>
</reference>
<keyword evidence="2" id="KW-1185">Reference proteome</keyword>
<dbReference type="Proteomes" id="UP000054279">
    <property type="component" value="Unassembled WGS sequence"/>
</dbReference>
<dbReference type="OrthoDB" id="3363652at2759"/>
<dbReference type="EMBL" id="KN837144">
    <property type="protein sequence ID" value="KIJ40427.1"/>
    <property type="molecule type" value="Genomic_DNA"/>
</dbReference>
<evidence type="ECO:0000313" key="2">
    <source>
        <dbReference type="Proteomes" id="UP000054279"/>
    </source>
</evidence>
<protein>
    <submittedName>
        <fullName evidence="1">Uncharacterized protein</fullName>
    </submittedName>
</protein>
<sequence>MRPTYDNKHIFNPECIATILQAVTIGDSLTPTQRERVVNLISTYTDMFTLTLSEVKPNKHTEHRINVPPDAN</sequence>